<dbReference type="Proteomes" id="UP001055879">
    <property type="component" value="Linkage Group LG05"/>
</dbReference>
<evidence type="ECO:0000313" key="1">
    <source>
        <dbReference type="EMBL" id="KAI3728839.1"/>
    </source>
</evidence>
<comment type="caution">
    <text evidence="1">The sequence shown here is derived from an EMBL/GenBank/DDBJ whole genome shotgun (WGS) entry which is preliminary data.</text>
</comment>
<name>A0ACB9C3I2_ARCLA</name>
<keyword evidence="2" id="KW-1185">Reference proteome</keyword>
<reference evidence="2" key="1">
    <citation type="journal article" date="2022" name="Mol. Ecol. Resour.">
        <title>The genomes of chicory, endive, great burdock and yacon provide insights into Asteraceae palaeo-polyploidization history and plant inulin production.</title>
        <authorList>
            <person name="Fan W."/>
            <person name="Wang S."/>
            <person name="Wang H."/>
            <person name="Wang A."/>
            <person name="Jiang F."/>
            <person name="Liu H."/>
            <person name="Zhao H."/>
            <person name="Xu D."/>
            <person name="Zhang Y."/>
        </authorList>
    </citation>
    <scope>NUCLEOTIDE SEQUENCE [LARGE SCALE GENOMIC DNA]</scope>
    <source>
        <strain evidence="2">cv. Niubang</strain>
    </source>
</reference>
<accession>A0ACB9C3I2</accession>
<sequence>MEDQSLVQEEVWIDSSEENSDQSFGSEDDGVSETEWGEESRFGEDDGRSVNGGKRDMQGYGVGVDGSTGDLGGAPAPATAKKAEQIADGNDDYVFKKEAGDNDFYVETIGFNEVEINLNGKVGSVKYSMGQVNMEKNMDFQGHLANSGESSSGPSRDINGVQQDGPVGNLERAHQAGIQSEGHANGMG</sequence>
<gene>
    <name evidence="1" type="ORF">L6452_17483</name>
</gene>
<dbReference type="EMBL" id="CM042051">
    <property type="protein sequence ID" value="KAI3728839.1"/>
    <property type="molecule type" value="Genomic_DNA"/>
</dbReference>
<evidence type="ECO:0000313" key="2">
    <source>
        <dbReference type="Proteomes" id="UP001055879"/>
    </source>
</evidence>
<reference evidence="1 2" key="2">
    <citation type="journal article" date="2022" name="Mol. Ecol. Resour.">
        <title>The genomes of chicory, endive, great burdock and yacon provide insights into Asteraceae paleo-polyploidization history and plant inulin production.</title>
        <authorList>
            <person name="Fan W."/>
            <person name="Wang S."/>
            <person name="Wang H."/>
            <person name="Wang A."/>
            <person name="Jiang F."/>
            <person name="Liu H."/>
            <person name="Zhao H."/>
            <person name="Xu D."/>
            <person name="Zhang Y."/>
        </authorList>
    </citation>
    <scope>NUCLEOTIDE SEQUENCE [LARGE SCALE GENOMIC DNA]</scope>
    <source>
        <strain evidence="2">cv. Niubang</strain>
    </source>
</reference>
<proteinExistence type="predicted"/>
<protein>
    <submittedName>
        <fullName evidence="1">Uncharacterized protein</fullName>
    </submittedName>
</protein>
<organism evidence="1 2">
    <name type="scientific">Arctium lappa</name>
    <name type="common">Greater burdock</name>
    <name type="synonym">Lappa major</name>
    <dbReference type="NCBI Taxonomy" id="4217"/>
    <lineage>
        <taxon>Eukaryota</taxon>
        <taxon>Viridiplantae</taxon>
        <taxon>Streptophyta</taxon>
        <taxon>Embryophyta</taxon>
        <taxon>Tracheophyta</taxon>
        <taxon>Spermatophyta</taxon>
        <taxon>Magnoliopsida</taxon>
        <taxon>eudicotyledons</taxon>
        <taxon>Gunneridae</taxon>
        <taxon>Pentapetalae</taxon>
        <taxon>asterids</taxon>
        <taxon>campanulids</taxon>
        <taxon>Asterales</taxon>
        <taxon>Asteraceae</taxon>
        <taxon>Carduoideae</taxon>
        <taxon>Cardueae</taxon>
        <taxon>Arctiinae</taxon>
        <taxon>Arctium</taxon>
    </lineage>
</organism>